<dbReference type="SMART" id="SM00320">
    <property type="entry name" value="WD40"/>
    <property type="match status" value="1"/>
</dbReference>
<feature type="repeat" description="WD" evidence="3">
    <location>
        <begin position="17"/>
        <end position="58"/>
    </location>
</feature>
<dbReference type="SUPFAM" id="SSF50978">
    <property type="entry name" value="WD40 repeat-like"/>
    <property type="match status" value="1"/>
</dbReference>
<reference evidence="5" key="1">
    <citation type="submission" date="2017-03" db="EMBL/GenBank/DDBJ databases">
        <authorList>
            <person name="Sharma R."/>
            <person name="Thines M."/>
        </authorList>
    </citation>
    <scope>NUCLEOTIDE SEQUENCE [LARGE SCALE GENOMIC DNA]</scope>
</reference>
<dbReference type="PROSITE" id="PS50294">
    <property type="entry name" value="WD_REPEATS_REGION"/>
    <property type="match status" value="1"/>
</dbReference>
<evidence type="ECO:0000313" key="5">
    <source>
        <dbReference type="Proteomes" id="UP000192927"/>
    </source>
</evidence>
<keyword evidence="1 3" id="KW-0853">WD repeat</keyword>
<proteinExistence type="predicted"/>
<accession>A0A1W5D7I0</accession>
<dbReference type="PROSITE" id="PS00678">
    <property type="entry name" value="WD_REPEATS_1"/>
    <property type="match status" value="1"/>
</dbReference>
<organism evidence="4 5">
    <name type="scientific">Lasallia pustulata</name>
    <dbReference type="NCBI Taxonomy" id="136370"/>
    <lineage>
        <taxon>Eukaryota</taxon>
        <taxon>Fungi</taxon>
        <taxon>Dikarya</taxon>
        <taxon>Ascomycota</taxon>
        <taxon>Pezizomycotina</taxon>
        <taxon>Lecanoromycetes</taxon>
        <taxon>OSLEUM clade</taxon>
        <taxon>Umbilicariomycetidae</taxon>
        <taxon>Umbilicariales</taxon>
        <taxon>Umbilicariaceae</taxon>
        <taxon>Lasallia</taxon>
    </lineage>
</organism>
<keyword evidence="2" id="KW-0677">Repeat</keyword>
<name>A0A1W5D7I0_9LECA</name>
<dbReference type="EMBL" id="FWEW01003187">
    <property type="protein sequence ID" value="SLM38950.1"/>
    <property type="molecule type" value="Genomic_DNA"/>
</dbReference>
<dbReference type="InterPro" id="IPR019775">
    <property type="entry name" value="WD40_repeat_CS"/>
</dbReference>
<dbReference type="PANTHER" id="PTHR19848">
    <property type="entry name" value="WD40 REPEAT PROTEIN"/>
    <property type="match status" value="1"/>
</dbReference>
<feature type="non-terminal residue" evidence="4">
    <location>
        <position position="74"/>
    </location>
</feature>
<dbReference type="InterPro" id="IPR036322">
    <property type="entry name" value="WD40_repeat_dom_sf"/>
</dbReference>
<dbReference type="PANTHER" id="PTHR19848:SF8">
    <property type="entry name" value="F-BOX AND WD REPEAT DOMAIN CONTAINING 7"/>
    <property type="match status" value="1"/>
</dbReference>
<protein>
    <submittedName>
        <fullName evidence="4">Wd40 repeat-like partial</fullName>
    </submittedName>
</protein>
<sequence>MTVWIWDAATGATLQTLEGHSDWIKAVAFSPDGKQLASGSYDMTVRIWDAASGATLQTLEGHSDWIKAIAFSPD</sequence>
<dbReference type="Gene3D" id="2.130.10.10">
    <property type="entry name" value="YVTN repeat-like/Quinoprotein amine dehydrogenase"/>
    <property type="match status" value="1"/>
</dbReference>
<evidence type="ECO:0000313" key="4">
    <source>
        <dbReference type="EMBL" id="SLM38950.1"/>
    </source>
</evidence>
<dbReference type="Proteomes" id="UP000192927">
    <property type="component" value="Unassembled WGS sequence"/>
</dbReference>
<evidence type="ECO:0000256" key="3">
    <source>
        <dbReference type="PROSITE-ProRule" id="PRU00221"/>
    </source>
</evidence>
<dbReference type="AlphaFoldDB" id="A0A1W5D7I0"/>
<evidence type="ECO:0000256" key="1">
    <source>
        <dbReference type="ARBA" id="ARBA00022574"/>
    </source>
</evidence>
<dbReference type="InterPro" id="IPR015943">
    <property type="entry name" value="WD40/YVTN_repeat-like_dom_sf"/>
</dbReference>
<evidence type="ECO:0000256" key="2">
    <source>
        <dbReference type="ARBA" id="ARBA00022737"/>
    </source>
</evidence>
<dbReference type="InterPro" id="IPR001680">
    <property type="entry name" value="WD40_rpt"/>
</dbReference>
<dbReference type="PROSITE" id="PS50082">
    <property type="entry name" value="WD_REPEATS_2"/>
    <property type="match status" value="1"/>
</dbReference>
<dbReference type="Pfam" id="PF00400">
    <property type="entry name" value="WD40"/>
    <property type="match status" value="2"/>
</dbReference>
<keyword evidence="5" id="KW-1185">Reference proteome</keyword>